<evidence type="ECO:0000313" key="1">
    <source>
        <dbReference type="EMBL" id="KAJ4717133.1"/>
    </source>
</evidence>
<reference evidence="1 2" key="1">
    <citation type="journal article" date="2023" name="Science">
        <title>Complex scaffold remodeling in plant triterpene biosynthesis.</title>
        <authorList>
            <person name="De La Pena R."/>
            <person name="Hodgson H."/>
            <person name="Liu J.C."/>
            <person name="Stephenson M.J."/>
            <person name="Martin A.C."/>
            <person name="Owen C."/>
            <person name="Harkess A."/>
            <person name="Leebens-Mack J."/>
            <person name="Jimenez L.E."/>
            <person name="Osbourn A."/>
            <person name="Sattely E.S."/>
        </authorList>
    </citation>
    <scope>NUCLEOTIDE SEQUENCE [LARGE SCALE GENOMIC DNA]</scope>
    <source>
        <strain evidence="2">cv. JPN11</strain>
        <tissue evidence="1">Leaf</tissue>
    </source>
</reference>
<sequence>MRTEMPSLSRVRHSKAPKLTRSEATSAEVVMLRNRGERNQLNFLNLSQLFDVGFISKHTNAQGYGDLNKAFLLMRRRKQKGHSSKVMKDIHLSPSLKVAKTSSSVKTSAFSNVDIPSFMLLTPPPNLSLKRYQELASSSTKKLNELTVKLKSAIDEANHYKDRATKSNTEIVVQKAEVGHHKVIRKQLESSLELENKELEREKAEHVARWPAWRGKFLAVEKEAEEDSDLPDEVALSSVPTPPPETTGPSETGDPDANFCSEAPNAL</sequence>
<evidence type="ECO:0000313" key="2">
    <source>
        <dbReference type="Proteomes" id="UP001164539"/>
    </source>
</evidence>
<name>A0ACC1Y138_MELAZ</name>
<dbReference type="Proteomes" id="UP001164539">
    <property type="component" value="Chromosome 6"/>
</dbReference>
<keyword evidence="2" id="KW-1185">Reference proteome</keyword>
<gene>
    <name evidence="1" type="ORF">OWV82_012058</name>
</gene>
<proteinExistence type="predicted"/>
<protein>
    <submittedName>
        <fullName evidence="1">Uncharacterized protein</fullName>
    </submittedName>
</protein>
<dbReference type="EMBL" id="CM051399">
    <property type="protein sequence ID" value="KAJ4717133.1"/>
    <property type="molecule type" value="Genomic_DNA"/>
</dbReference>
<comment type="caution">
    <text evidence="1">The sequence shown here is derived from an EMBL/GenBank/DDBJ whole genome shotgun (WGS) entry which is preliminary data.</text>
</comment>
<accession>A0ACC1Y138</accession>
<organism evidence="1 2">
    <name type="scientific">Melia azedarach</name>
    <name type="common">Chinaberry tree</name>
    <dbReference type="NCBI Taxonomy" id="155640"/>
    <lineage>
        <taxon>Eukaryota</taxon>
        <taxon>Viridiplantae</taxon>
        <taxon>Streptophyta</taxon>
        <taxon>Embryophyta</taxon>
        <taxon>Tracheophyta</taxon>
        <taxon>Spermatophyta</taxon>
        <taxon>Magnoliopsida</taxon>
        <taxon>eudicotyledons</taxon>
        <taxon>Gunneridae</taxon>
        <taxon>Pentapetalae</taxon>
        <taxon>rosids</taxon>
        <taxon>malvids</taxon>
        <taxon>Sapindales</taxon>
        <taxon>Meliaceae</taxon>
        <taxon>Melia</taxon>
    </lineage>
</organism>